<sequence length="301" mass="33349">MGCPFAMFASITGINPAHHSSYHAKHGHSSMASTSAMMMIDETEKDTLTEKMKEATWAVHRQLERSVGVAALMGRGTDGMPAFDRKDYLKFLIMLTCIYAQMESIIINAGPTIKQACLSVLRTESLLHDIQAHLDELLCTSNADIMDLLELQDEHQEPSTSESGIDSKTFLAFAVQDAQVNLIQDGILPDDTARLNMDYINLLSPRQVDAVVVYIRRLKTLSKTNYGDEGISFTPTEGCSPMKQTSSTASKIHPVLAHAYVRYMGDLSGGQHMLKRLSKQFAIQHTTPPLDDDRINYPLKG</sequence>
<evidence type="ECO:0000313" key="5">
    <source>
        <dbReference type="Proteomes" id="UP000245771"/>
    </source>
</evidence>
<evidence type="ECO:0000256" key="2">
    <source>
        <dbReference type="ARBA" id="ARBA00022723"/>
    </source>
</evidence>
<dbReference type="OrthoDB" id="652091at2759"/>
<accession>A0A316V5R6</accession>
<reference evidence="4 5" key="1">
    <citation type="journal article" date="2018" name="Mol. Biol. Evol.">
        <title>Broad Genomic Sampling Reveals a Smut Pathogenic Ancestry of the Fungal Clade Ustilaginomycotina.</title>
        <authorList>
            <person name="Kijpornyongpan T."/>
            <person name="Mondo S.J."/>
            <person name="Barry K."/>
            <person name="Sandor L."/>
            <person name="Lee J."/>
            <person name="Lipzen A."/>
            <person name="Pangilinan J."/>
            <person name="LaButti K."/>
            <person name="Hainaut M."/>
            <person name="Henrissat B."/>
            <person name="Grigoriev I.V."/>
            <person name="Spatafora J.W."/>
            <person name="Aime M.C."/>
        </authorList>
    </citation>
    <scope>NUCLEOTIDE SEQUENCE [LARGE SCALE GENOMIC DNA]</scope>
    <source>
        <strain evidence="4 5">MCA 3882</strain>
    </source>
</reference>
<evidence type="ECO:0000256" key="1">
    <source>
        <dbReference type="ARBA" id="ARBA00022617"/>
    </source>
</evidence>
<dbReference type="STRING" id="1280837.A0A316V5R6"/>
<dbReference type="CDD" id="cd19165">
    <property type="entry name" value="HemeO"/>
    <property type="match status" value="1"/>
</dbReference>
<dbReference type="PANTHER" id="PTHR10720:SF0">
    <property type="entry name" value="HEME OXYGENASE"/>
    <property type="match status" value="1"/>
</dbReference>
<dbReference type="Pfam" id="PF01126">
    <property type="entry name" value="Heme_oxygenase"/>
    <property type="match status" value="1"/>
</dbReference>
<protein>
    <submittedName>
        <fullName evidence="4">Uncharacterized protein</fullName>
    </submittedName>
</protein>
<keyword evidence="1" id="KW-0349">Heme</keyword>
<dbReference type="PANTHER" id="PTHR10720">
    <property type="entry name" value="HEME OXYGENASE"/>
    <property type="match status" value="1"/>
</dbReference>
<dbReference type="Proteomes" id="UP000245771">
    <property type="component" value="Unassembled WGS sequence"/>
</dbReference>
<dbReference type="AlphaFoldDB" id="A0A316V5R6"/>
<dbReference type="InterPro" id="IPR016053">
    <property type="entry name" value="Haem_Oase-like"/>
</dbReference>
<evidence type="ECO:0000313" key="4">
    <source>
        <dbReference type="EMBL" id="PWN32836.1"/>
    </source>
</evidence>
<dbReference type="GeneID" id="37022885"/>
<dbReference type="GO" id="GO:0004392">
    <property type="term" value="F:heme oxygenase (decyclizing) activity"/>
    <property type="evidence" value="ECO:0007669"/>
    <property type="project" value="InterPro"/>
</dbReference>
<gene>
    <name evidence="4" type="ORF">FA14DRAFT_181513</name>
</gene>
<dbReference type="RefSeq" id="XP_025353138.1">
    <property type="nucleotide sequence ID" value="XM_025501104.1"/>
</dbReference>
<keyword evidence="5" id="KW-1185">Reference proteome</keyword>
<dbReference type="InterPro" id="IPR002051">
    <property type="entry name" value="Haem_Oase"/>
</dbReference>
<keyword evidence="3" id="KW-0408">Iron</keyword>
<dbReference type="GO" id="GO:0046872">
    <property type="term" value="F:metal ion binding"/>
    <property type="evidence" value="ECO:0007669"/>
    <property type="project" value="UniProtKB-KW"/>
</dbReference>
<dbReference type="InterPro" id="IPR016084">
    <property type="entry name" value="Haem_Oase-like_multi-hlx"/>
</dbReference>
<dbReference type="GO" id="GO:0006788">
    <property type="term" value="P:heme oxidation"/>
    <property type="evidence" value="ECO:0007669"/>
    <property type="project" value="InterPro"/>
</dbReference>
<dbReference type="InParanoid" id="A0A316V5R6"/>
<dbReference type="SUPFAM" id="SSF48613">
    <property type="entry name" value="Heme oxygenase-like"/>
    <property type="match status" value="1"/>
</dbReference>
<proteinExistence type="predicted"/>
<dbReference type="EMBL" id="KZ819605">
    <property type="protein sequence ID" value="PWN32836.1"/>
    <property type="molecule type" value="Genomic_DNA"/>
</dbReference>
<organism evidence="4 5">
    <name type="scientific">Meira miltonrushii</name>
    <dbReference type="NCBI Taxonomy" id="1280837"/>
    <lineage>
        <taxon>Eukaryota</taxon>
        <taxon>Fungi</taxon>
        <taxon>Dikarya</taxon>
        <taxon>Basidiomycota</taxon>
        <taxon>Ustilaginomycotina</taxon>
        <taxon>Exobasidiomycetes</taxon>
        <taxon>Exobasidiales</taxon>
        <taxon>Brachybasidiaceae</taxon>
        <taxon>Meira</taxon>
    </lineage>
</organism>
<name>A0A316V5R6_9BASI</name>
<keyword evidence="2" id="KW-0479">Metal-binding</keyword>
<evidence type="ECO:0000256" key="3">
    <source>
        <dbReference type="ARBA" id="ARBA00023004"/>
    </source>
</evidence>
<dbReference type="Gene3D" id="1.20.910.10">
    <property type="entry name" value="Heme oxygenase-like"/>
    <property type="match status" value="1"/>
</dbReference>